<dbReference type="Proteomes" id="UP001213000">
    <property type="component" value="Unassembled WGS sequence"/>
</dbReference>
<feature type="compositionally biased region" description="Low complexity" evidence="1">
    <location>
        <begin position="195"/>
        <end position="204"/>
    </location>
</feature>
<evidence type="ECO:0000313" key="2">
    <source>
        <dbReference type="EMBL" id="KAJ3574269.1"/>
    </source>
</evidence>
<feature type="region of interest" description="Disordered" evidence="1">
    <location>
        <begin position="194"/>
        <end position="251"/>
    </location>
</feature>
<dbReference type="EMBL" id="JANIEX010000074">
    <property type="protein sequence ID" value="KAJ3574269.1"/>
    <property type="molecule type" value="Genomic_DNA"/>
</dbReference>
<evidence type="ECO:0000256" key="1">
    <source>
        <dbReference type="SAM" id="MobiDB-lite"/>
    </source>
</evidence>
<accession>A0AAD5YZE3</accession>
<evidence type="ECO:0000313" key="3">
    <source>
        <dbReference type="Proteomes" id="UP001213000"/>
    </source>
</evidence>
<protein>
    <submittedName>
        <fullName evidence="2">Uncharacterized protein</fullName>
    </submittedName>
</protein>
<keyword evidence="3" id="KW-1185">Reference proteome</keyword>
<organism evidence="2 3">
    <name type="scientific">Leucocoprinus birnbaumii</name>
    <dbReference type="NCBI Taxonomy" id="56174"/>
    <lineage>
        <taxon>Eukaryota</taxon>
        <taxon>Fungi</taxon>
        <taxon>Dikarya</taxon>
        <taxon>Basidiomycota</taxon>
        <taxon>Agaricomycotina</taxon>
        <taxon>Agaricomycetes</taxon>
        <taxon>Agaricomycetidae</taxon>
        <taxon>Agaricales</taxon>
        <taxon>Agaricineae</taxon>
        <taxon>Agaricaceae</taxon>
        <taxon>Leucocoprinus</taxon>
    </lineage>
</organism>
<proteinExistence type="predicted"/>
<dbReference type="AlphaFoldDB" id="A0AAD5YZE3"/>
<reference evidence="2" key="1">
    <citation type="submission" date="2022-07" db="EMBL/GenBank/DDBJ databases">
        <title>Genome Sequence of Leucocoprinus birnbaumii.</title>
        <authorList>
            <person name="Buettner E."/>
        </authorList>
    </citation>
    <scope>NUCLEOTIDE SEQUENCE</scope>
    <source>
        <strain evidence="2">VT141</strain>
    </source>
</reference>
<name>A0AAD5YZE3_9AGAR</name>
<gene>
    <name evidence="2" type="ORF">NP233_g1868</name>
</gene>
<comment type="caution">
    <text evidence="2">The sequence shown here is derived from an EMBL/GenBank/DDBJ whole genome shotgun (WGS) entry which is preliminary data.</text>
</comment>
<sequence length="251" mass="27547">MPATHRLANILLLPSYTSTQSHLRLRASRYSVGEIWKHIFSVCVHSDLEGIDTISLRGRNLRFARLEESGLSGVILYELPVIQDPHGTRRWRPAVTLEDVFGSKEMDYEDGMTIQDLLDLTSARLVYFPAYACTSFFAGQAMHAFLSDSCQSRPQPALDGFFVFTGSPVHLSKSSFPDSATDDTVTAIQSCEIASPEGSPSSDSDGFEHEHLAGQCDSSLDSFGPSTPPRSSSPPIQERSPKLDQALSLSF</sequence>